<accession>A0A8D9UHS3</accession>
<evidence type="ECO:0000313" key="1">
    <source>
        <dbReference type="EMBL" id="DAD55888.1"/>
    </source>
</evidence>
<reference evidence="1" key="1">
    <citation type="journal article" date="2021" name="Proc. Natl. Acad. Sci. U.S.A.">
        <title>A Catalog of Tens of Thousands of Viruses from Human Metagenomes Reveals Hidden Associations with Chronic Diseases.</title>
        <authorList>
            <person name="Tisza M.J."/>
            <person name="Buck C.B."/>
        </authorList>
    </citation>
    <scope>NUCLEOTIDE SEQUENCE</scope>
    <source>
        <strain evidence="1">CtOZu12</strain>
    </source>
</reference>
<name>A0A8D9UHS3_9VIRU</name>
<dbReference type="EMBL" id="BK029940">
    <property type="protein sequence ID" value="DAD55888.1"/>
    <property type="molecule type" value="Genomic_DNA"/>
</dbReference>
<sequence>MKKRRKDSIRYPKEKKLFPIERRKNLLGLHYSGLIDKSRS</sequence>
<protein>
    <submittedName>
        <fullName evidence="1">Uncharacterized protein</fullName>
    </submittedName>
</protein>
<organism evidence="1">
    <name type="scientific">Bacteriophage sp</name>
    <dbReference type="NCBI Taxonomy" id="38018"/>
    <lineage>
        <taxon>Viruses</taxon>
    </lineage>
</organism>
<proteinExistence type="predicted"/>